<gene>
    <name evidence="3" type="ORF">CTI12_AA166580</name>
</gene>
<evidence type="ECO:0000256" key="1">
    <source>
        <dbReference type="SAM" id="Coils"/>
    </source>
</evidence>
<accession>A0A2U1PD25</accession>
<feature type="coiled-coil region" evidence="1">
    <location>
        <begin position="5"/>
        <end position="80"/>
    </location>
</feature>
<feature type="compositionally biased region" description="Polar residues" evidence="2">
    <location>
        <begin position="263"/>
        <end position="273"/>
    </location>
</feature>
<name>A0A2U1PD25_ARTAN</name>
<feature type="compositionally biased region" description="Acidic residues" evidence="2">
    <location>
        <begin position="278"/>
        <end position="297"/>
    </location>
</feature>
<dbReference type="Proteomes" id="UP000245207">
    <property type="component" value="Unassembled WGS sequence"/>
</dbReference>
<dbReference type="EMBL" id="PKPP01001321">
    <property type="protein sequence ID" value="PWA83661.1"/>
    <property type="molecule type" value="Genomic_DNA"/>
</dbReference>
<evidence type="ECO:0000313" key="4">
    <source>
        <dbReference type="Proteomes" id="UP000245207"/>
    </source>
</evidence>
<dbReference type="PANTHER" id="PTHR34380:SF1">
    <property type="entry name" value="OS01G0221300 PROTEIN"/>
    <property type="match status" value="1"/>
</dbReference>
<evidence type="ECO:0000313" key="3">
    <source>
        <dbReference type="EMBL" id="PWA83661.1"/>
    </source>
</evidence>
<comment type="caution">
    <text evidence="3">The sequence shown here is derived from an EMBL/GenBank/DDBJ whole genome shotgun (WGS) entry which is preliminary data.</text>
</comment>
<dbReference type="AlphaFoldDB" id="A0A2U1PD25"/>
<reference evidence="3 4" key="1">
    <citation type="journal article" date="2018" name="Mol. Plant">
        <title>The genome of Artemisia annua provides insight into the evolution of Asteraceae family and artemisinin biosynthesis.</title>
        <authorList>
            <person name="Shen Q."/>
            <person name="Zhang L."/>
            <person name="Liao Z."/>
            <person name="Wang S."/>
            <person name="Yan T."/>
            <person name="Shi P."/>
            <person name="Liu M."/>
            <person name="Fu X."/>
            <person name="Pan Q."/>
            <person name="Wang Y."/>
            <person name="Lv Z."/>
            <person name="Lu X."/>
            <person name="Zhang F."/>
            <person name="Jiang W."/>
            <person name="Ma Y."/>
            <person name="Chen M."/>
            <person name="Hao X."/>
            <person name="Li L."/>
            <person name="Tang Y."/>
            <person name="Lv G."/>
            <person name="Zhou Y."/>
            <person name="Sun X."/>
            <person name="Brodelius P.E."/>
            <person name="Rose J.K.C."/>
            <person name="Tang K."/>
        </authorList>
    </citation>
    <scope>NUCLEOTIDE SEQUENCE [LARGE SCALE GENOMIC DNA]</scope>
    <source>
        <strain evidence="4">cv. Huhao1</strain>
        <tissue evidence="3">Leaf</tissue>
    </source>
</reference>
<proteinExistence type="predicted"/>
<protein>
    <submittedName>
        <fullName evidence="3">Uncharacterized protein</fullName>
    </submittedName>
</protein>
<dbReference type="PANTHER" id="PTHR34380">
    <property type="entry name" value="BNAA03G12380D PROTEIN"/>
    <property type="match status" value="1"/>
</dbReference>
<sequence>MTSELESYKTRCLELEKKSENDEKRCLMLEVEVEDLKNKNEELERKLMKIREVVDVRDEEQKAESEVYKLKEKVNELMSRVYELESDMNEKAKQDVNVVPRFSSKVRKRLLFEADGWSSKKMAPSTPGVAQTPFFGVIDINDVVVNDDETLENKNISYSSNHVAFDKTNLEDVDEEDVDGLKFHCSNSRSAKRKRAANIILSDDETSDNETTYDDDALISTLMKPLSSRSRIDSEDEVRECASKRHLTSLRELGSKNERDTSGFDQNKTVSLQGNSSSEDEDDNDDIEGSEGEEESLSDFINDSPKNLSESESASESSDNFEEPENVLNDYKETRDNVRRKMVSNYKWDSRREMQAAFVEDPELCMSAVCALYRQQTEDEKAFKVTRYLNGRGFNQDDAQRGSVLAEFLMDGDPAGDLKKSVEDLKQFDKKGIEDCRRIAIYYSRQLFEIYYNKEDPCFP</sequence>
<feature type="compositionally biased region" description="Basic and acidic residues" evidence="2">
    <location>
        <begin position="253"/>
        <end position="262"/>
    </location>
</feature>
<keyword evidence="4" id="KW-1185">Reference proteome</keyword>
<organism evidence="3 4">
    <name type="scientific">Artemisia annua</name>
    <name type="common">Sweet wormwood</name>
    <dbReference type="NCBI Taxonomy" id="35608"/>
    <lineage>
        <taxon>Eukaryota</taxon>
        <taxon>Viridiplantae</taxon>
        <taxon>Streptophyta</taxon>
        <taxon>Embryophyta</taxon>
        <taxon>Tracheophyta</taxon>
        <taxon>Spermatophyta</taxon>
        <taxon>Magnoliopsida</taxon>
        <taxon>eudicotyledons</taxon>
        <taxon>Gunneridae</taxon>
        <taxon>Pentapetalae</taxon>
        <taxon>asterids</taxon>
        <taxon>campanulids</taxon>
        <taxon>Asterales</taxon>
        <taxon>Asteraceae</taxon>
        <taxon>Asteroideae</taxon>
        <taxon>Anthemideae</taxon>
        <taxon>Artemisiinae</taxon>
        <taxon>Artemisia</taxon>
    </lineage>
</organism>
<keyword evidence="1" id="KW-0175">Coiled coil</keyword>
<dbReference type="OrthoDB" id="1899721at2759"/>
<evidence type="ECO:0000256" key="2">
    <source>
        <dbReference type="SAM" id="MobiDB-lite"/>
    </source>
</evidence>
<dbReference type="STRING" id="35608.A0A2U1PD25"/>
<feature type="region of interest" description="Disordered" evidence="2">
    <location>
        <begin position="249"/>
        <end position="333"/>
    </location>
</feature>